<dbReference type="EMBL" id="CM039177">
    <property type="protein sequence ID" value="KAH9694464.1"/>
    <property type="molecule type" value="Genomic_DNA"/>
</dbReference>
<evidence type="ECO:0000313" key="1">
    <source>
        <dbReference type="EMBL" id="KAH9694464.1"/>
    </source>
</evidence>
<sequence>MHTQIYSNGDTKLPKEAVRPSVVLSHGAQLLVYRQRVAGACGYGSLALSFNGGHLAAGVPSLYKDGAGCGACFQMRCKNPTLCSGRGTRVILTDLNHSNQTDFVISSRAFMALSNQGKGQDILKLGVVDVEYKRQANILNFSILIVNAA</sequence>
<name>A0ACB8IBQ6_CITSI</name>
<reference evidence="2" key="1">
    <citation type="journal article" date="2023" name="Hortic. Res.">
        <title>A chromosome-level phased genome enabling allele-level studies in sweet orange: a case study on citrus Huanglongbing tolerance.</title>
        <authorList>
            <person name="Wu B."/>
            <person name="Yu Q."/>
            <person name="Deng Z."/>
            <person name="Duan Y."/>
            <person name="Luo F."/>
            <person name="Gmitter F. Jr."/>
        </authorList>
    </citation>
    <scope>NUCLEOTIDE SEQUENCE [LARGE SCALE GENOMIC DNA]</scope>
    <source>
        <strain evidence="2">cv. Valencia</strain>
    </source>
</reference>
<comment type="caution">
    <text evidence="1">The sequence shown here is derived from an EMBL/GenBank/DDBJ whole genome shotgun (WGS) entry which is preliminary data.</text>
</comment>
<organism evidence="1 2">
    <name type="scientific">Citrus sinensis</name>
    <name type="common">Sweet orange</name>
    <name type="synonym">Citrus aurantium var. sinensis</name>
    <dbReference type="NCBI Taxonomy" id="2711"/>
    <lineage>
        <taxon>Eukaryota</taxon>
        <taxon>Viridiplantae</taxon>
        <taxon>Streptophyta</taxon>
        <taxon>Embryophyta</taxon>
        <taxon>Tracheophyta</taxon>
        <taxon>Spermatophyta</taxon>
        <taxon>Magnoliopsida</taxon>
        <taxon>eudicotyledons</taxon>
        <taxon>Gunneridae</taxon>
        <taxon>Pentapetalae</taxon>
        <taxon>rosids</taxon>
        <taxon>malvids</taxon>
        <taxon>Sapindales</taxon>
        <taxon>Rutaceae</taxon>
        <taxon>Aurantioideae</taxon>
        <taxon>Citrus</taxon>
    </lineage>
</organism>
<gene>
    <name evidence="1" type="ORF">KPL71_022427</name>
</gene>
<dbReference type="Proteomes" id="UP000829398">
    <property type="component" value="Chromosome 8"/>
</dbReference>
<evidence type="ECO:0000313" key="2">
    <source>
        <dbReference type="Proteomes" id="UP000829398"/>
    </source>
</evidence>
<accession>A0ACB8IBQ6</accession>
<proteinExistence type="predicted"/>
<keyword evidence="2" id="KW-1185">Reference proteome</keyword>
<protein>
    <submittedName>
        <fullName evidence="1">Expansin-like A1</fullName>
    </submittedName>
</protein>